<dbReference type="EMBL" id="MN484601">
    <property type="protein sequence ID" value="QGF20247.1"/>
    <property type="molecule type" value="Genomic_DNA"/>
</dbReference>
<organism evidence="2 3">
    <name type="scientific">Gordonia phage Sixama</name>
    <dbReference type="NCBI Taxonomy" id="2653271"/>
    <lineage>
        <taxon>Viruses</taxon>
        <taxon>Duplodnaviria</taxon>
        <taxon>Heunggongvirae</taxon>
        <taxon>Uroviricota</taxon>
        <taxon>Caudoviricetes</taxon>
        <taxon>Sixamavirus</taxon>
        <taxon>Sixamavirus sixama</taxon>
    </lineage>
</organism>
<accession>A0A5Q2F431</accession>
<proteinExistence type="predicted"/>
<dbReference type="KEGG" id="vg:77924236"/>
<evidence type="ECO:0000313" key="2">
    <source>
        <dbReference type="EMBL" id="QGF20247.1"/>
    </source>
</evidence>
<gene>
    <name evidence="2" type="primary">68</name>
    <name evidence="2" type="ORF">SEA_SIXAMA_68</name>
</gene>
<feature type="domain" description="Phage head morphogenesis" evidence="1">
    <location>
        <begin position="120"/>
        <end position="204"/>
    </location>
</feature>
<evidence type="ECO:0000313" key="3">
    <source>
        <dbReference type="Proteomes" id="UP000400849"/>
    </source>
</evidence>
<dbReference type="Pfam" id="PF04233">
    <property type="entry name" value="Phage_Mu_F"/>
    <property type="match status" value="1"/>
</dbReference>
<dbReference type="GeneID" id="77924236"/>
<sequence length="207" mass="23114">MVDTYHDDLELILDSAETRTAALLLSVLLSEYGIVAAGDKISFKKIYSILKSAKSKKISNSFDISIVPAVIAAIDLLRENKPIGSVYEIARRAVDKGIEAAAEYYDDRMFDNVADRDRSARLSARWLVRDSIFTGQTEAAEKLGLTKKRWVSRHDDRVRDSHQALHGQAIPISEKFVLQNGNEISFPGDVRAPLSEVVNCRCSLEFL</sequence>
<reference evidence="2 3" key="1">
    <citation type="submission" date="2019-09" db="EMBL/GenBank/DDBJ databases">
        <authorList>
            <person name="Christie C.A."/>
            <person name="Diallo A.S."/>
            <person name="Dixon Z."/>
            <person name="McIntosh P.M."/>
            <person name="Murthy K.H."/>
            <person name="Rosen M.G."/>
            <person name="Simpson L.M."/>
            <person name="Koustas K."/>
            <person name="Fogarty M.P."/>
            <person name="Molloy S.D."/>
            <person name="Garlena R.A."/>
            <person name="Russell D.A."/>
            <person name="Pope W.H."/>
            <person name="Jacobs-Sera D."/>
            <person name="Hatfull G.F."/>
        </authorList>
    </citation>
    <scope>NUCLEOTIDE SEQUENCE [LARGE SCALE GENOMIC DNA]</scope>
</reference>
<dbReference type="InterPro" id="IPR006528">
    <property type="entry name" value="Phage_head_morphogenesis_dom"/>
</dbReference>
<protein>
    <submittedName>
        <fullName evidence="2">MuF-like minor capsid protein</fullName>
    </submittedName>
</protein>
<evidence type="ECO:0000259" key="1">
    <source>
        <dbReference type="Pfam" id="PF04233"/>
    </source>
</evidence>
<keyword evidence="3" id="KW-1185">Reference proteome</keyword>
<dbReference type="RefSeq" id="YP_010648777.1">
    <property type="nucleotide sequence ID" value="NC_070762.1"/>
</dbReference>
<name>A0A5Q2F431_9CAUD</name>
<dbReference type="Proteomes" id="UP000400849">
    <property type="component" value="Segment"/>
</dbReference>